<accession>A0A542EGX1</accession>
<name>A0A542EGX1_9MICO</name>
<keyword evidence="2" id="KW-1185">Reference proteome</keyword>
<gene>
    <name evidence="1" type="ORF">FB459_2035</name>
</gene>
<proteinExistence type="predicted"/>
<reference evidence="1 2" key="1">
    <citation type="submission" date="2019-06" db="EMBL/GenBank/DDBJ databases">
        <title>Sequencing the genomes of 1000 actinobacteria strains.</title>
        <authorList>
            <person name="Klenk H.-P."/>
        </authorList>
    </citation>
    <scope>NUCLEOTIDE SEQUENCE [LARGE SCALE GENOMIC DNA]</scope>
    <source>
        <strain evidence="1 2">DSM 19828</strain>
    </source>
</reference>
<comment type="caution">
    <text evidence="1">The sequence shown here is derived from an EMBL/GenBank/DDBJ whole genome shotgun (WGS) entry which is preliminary data.</text>
</comment>
<organism evidence="1 2">
    <name type="scientific">Yimella lutea</name>
    <dbReference type="NCBI Taxonomy" id="587872"/>
    <lineage>
        <taxon>Bacteria</taxon>
        <taxon>Bacillati</taxon>
        <taxon>Actinomycetota</taxon>
        <taxon>Actinomycetes</taxon>
        <taxon>Micrococcales</taxon>
        <taxon>Dermacoccaceae</taxon>
        <taxon>Yimella</taxon>
    </lineage>
</organism>
<dbReference type="Proteomes" id="UP000320806">
    <property type="component" value="Unassembled WGS sequence"/>
</dbReference>
<evidence type="ECO:0000313" key="2">
    <source>
        <dbReference type="Proteomes" id="UP000320806"/>
    </source>
</evidence>
<dbReference type="RefSeq" id="WP_141928364.1">
    <property type="nucleotide sequence ID" value="NZ_BAABCI010000003.1"/>
</dbReference>
<dbReference type="EMBL" id="VFMO01000001">
    <property type="protein sequence ID" value="TQJ14568.1"/>
    <property type="molecule type" value="Genomic_DNA"/>
</dbReference>
<dbReference type="AlphaFoldDB" id="A0A542EGX1"/>
<protein>
    <submittedName>
        <fullName evidence="1">Uncharacterized protein</fullName>
    </submittedName>
</protein>
<evidence type="ECO:0000313" key="1">
    <source>
        <dbReference type="EMBL" id="TQJ14568.1"/>
    </source>
</evidence>
<sequence>MKISWEPTSTERMALFEHYDETGLLLSVSSIYPEPVEPRDVVVRRLWSTSADPTIRVRGSWVPLDDNLTGSDEQCRASR</sequence>